<comment type="caution">
    <text evidence="15">The sequence shown here is derived from an EMBL/GenBank/DDBJ whole genome shotgun (WGS) entry which is preliminary data.</text>
</comment>
<dbReference type="EMBL" id="VXIV02003159">
    <property type="protein sequence ID" value="KAF6020590.1"/>
    <property type="molecule type" value="Genomic_DNA"/>
</dbReference>
<evidence type="ECO:0000259" key="13">
    <source>
        <dbReference type="Pfam" id="PF00086"/>
    </source>
</evidence>
<protein>
    <recommendedName>
        <fullName evidence="10">Syndecan</fullName>
    </recommendedName>
</protein>
<dbReference type="PROSITE" id="PS00964">
    <property type="entry name" value="SYNDECAN"/>
    <property type="match status" value="1"/>
</dbReference>
<keyword evidence="12" id="KW-0732">Signal</keyword>
<comment type="function">
    <text evidence="10">Cell surface proteoglycan.</text>
</comment>
<keyword evidence="5 11" id="KW-1133">Transmembrane helix</keyword>
<evidence type="ECO:0000256" key="3">
    <source>
        <dbReference type="ARBA" id="ARBA00022692"/>
    </source>
</evidence>
<dbReference type="PANTHER" id="PTHR10915:SF1">
    <property type="entry name" value="SYNDECAN"/>
    <property type="match status" value="1"/>
</dbReference>
<dbReference type="InterPro" id="IPR036857">
    <property type="entry name" value="Thyroglobulin_1_sf"/>
</dbReference>
<dbReference type="PANTHER" id="PTHR10915">
    <property type="entry name" value="SYNDECAN"/>
    <property type="match status" value="1"/>
</dbReference>
<evidence type="ECO:0000259" key="14">
    <source>
        <dbReference type="Pfam" id="PF01034"/>
    </source>
</evidence>
<evidence type="ECO:0000313" key="15">
    <source>
        <dbReference type="EMBL" id="KAF6020590.1"/>
    </source>
</evidence>
<evidence type="ECO:0000256" key="1">
    <source>
        <dbReference type="ARBA" id="ARBA00004479"/>
    </source>
</evidence>
<dbReference type="Gene3D" id="4.10.800.10">
    <property type="entry name" value="Thyroglobulin type-1"/>
    <property type="match status" value="1"/>
</dbReference>
<dbReference type="InterPro" id="IPR000716">
    <property type="entry name" value="Thyroglobulin_1"/>
</dbReference>
<evidence type="ECO:0000256" key="5">
    <source>
        <dbReference type="ARBA" id="ARBA00022989"/>
    </source>
</evidence>
<dbReference type="Pfam" id="PF01034">
    <property type="entry name" value="Syndecan"/>
    <property type="match status" value="1"/>
</dbReference>
<dbReference type="SUPFAM" id="SSF57610">
    <property type="entry name" value="Thyroglobulin type-1 domain"/>
    <property type="match status" value="1"/>
</dbReference>
<evidence type="ECO:0000256" key="10">
    <source>
        <dbReference type="RuleBase" id="RU000649"/>
    </source>
</evidence>
<dbReference type="AlphaFoldDB" id="A0A7J7J311"/>
<reference evidence="15" key="1">
    <citation type="submission" date="2020-06" db="EMBL/GenBank/DDBJ databases">
        <title>Draft genome of Bugula neritina, a colonial animal packing powerful symbionts and potential medicines.</title>
        <authorList>
            <person name="Rayko M."/>
        </authorList>
    </citation>
    <scope>NUCLEOTIDE SEQUENCE [LARGE SCALE GENOMIC DNA]</scope>
    <source>
        <strain evidence="15">Kwan_BN1</strain>
    </source>
</reference>
<comment type="subcellular location">
    <subcellularLocation>
        <location evidence="1 10">Membrane</location>
        <topology evidence="1 10">Single-pass type I membrane protein</topology>
    </subcellularLocation>
</comment>
<organism evidence="15 16">
    <name type="scientific">Bugula neritina</name>
    <name type="common">Brown bryozoan</name>
    <name type="synonym">Sertularia neritina</name>
    <dbReference type="NCBI Taxonomy" id="10212"/>
    <lineage>
        <taxon>Eukaryota</taxon>
        <taxon>Metazoa</taxon>
        <taxon>Spiralia</taxon>
        <taxon>Lophotrochozoa</taxon>
        <taxon>Bryozoa</taxon>
        <taxon>Gymnolaemata</taxon>
        <taxon>Cheilostomatida</taxon>
        <taxon>Flustrina</taxon>
        <taxon>Buguloidea</taxon>
        <taxon>Bugulidae</taxon>
        <taxon>Bugula</taxon>
    </lineage>
</organism>
<gene>
    <name evidence="15" type="ORF">EB796_021114</name>
</gene>
<feature type="signal peptide" evidence="12">
    <location>
        <begin position="1"/>
        <end position="20"/>
    </location>
</feature>
<dbReference type="CDD" id="cd00191">
    <property type="entry name" value="TY"/>
    <property type="match status" value="1"/>
</dbReference>
<dbReference type="GO" id="GO:0009986">
    <property type="term" value="C:cell surface"/>
    <property type="evidence" value="ECO:0007669"/>
    <property type="project" value="TreeGrafter"/>
</dbReference>
<feature type="transmembrane region" description="Helical" evidence="11">
    <location>
        <begin position="239"/>
        <end position="263"/>
    </location>
</feature>
<keyword evidence="3 10" id="KW-0812">Transmembrane</keyword>
<comment type="similarity">
    <text evidence="2 10">Belongs to the syndecan proteoglycan family.</text>
</comment>
<dbReference type="Pfam" id="PF00086">
    <property type="entry name" value="Thyroglobulin_1"/>
    <property type="match status" value="1"/>
</dbReference>
<keyword evidence="4 10" id="KW-0654">Proteoglycan</keyword>
<feature type="chain" id="PRO_5029907837" description="Syndecan" evidence="12">
    <location>
        <begin position="21"/>
        <end position="295"/>
    </location>
</feature>
<feature type="domain" description="Thyroglobulin type-1" evidence="13">
    <location>
        <begin position="66"/>
        <end position="89"/>
    </location>
</feature>
<keyword evidence="16" id="KW-1185">Reference proteome</keyword>
<feature type="domain" description="Syndecan/Neurexin" evidence="14">
    <location>
        <begin position="233"/>
        <end position="293"/>
    </location>
</feature>
<keyword evidence="8 10" id="KW-0325">Glycoprotein</keyword>
<name>A0A7J7J311_BUGNE</name>
<dbReference type="OrthoDB" id="10044468at2759"/>
<evidence type="ECO:0000256" key="4">
    <source>
        <dbReference type="ARBA" id="ARBA00022974"/>
    </source>
</evidence>
<evidence type="ECO:0000256" key="7">
    <source>
        <dbReference type="ARBA" id="ARBA00023157"/>
    </source>
</evidence>
<proteinExistence type="inferred from homology"/>
<keyword evidence="9 10" id="KW-0357">Heparan sulfate</keyword>
<dbReference type="Proteomes" id="UP000593567">
    <property type="component" value="Unassembled WGS sequence"/>
</dbReference>
<evidence type="ECO:0000256" key="12">
    <source>
        <dbReference type="SAM" id="SignalP"/>
    </source>
</evidence>
<evidence type="ECO:0000256" key="9">
    <source>
        <dbReference type="ARBA" id="ARBA00023207"/>
    </source>
</evidence>
<sequence length="295" mass="32148">MKSYMEILFILLGSCLLISALDSLETEGSGTVDDDDDIYIQFSSGVESSGGGAGDTLPTDNQNMKCSDLYCWCVDDSGKEVPNTRVYGTAAENCAQYASTTEKSTIKKGLLGAAPKLVTEVTETEPTEDFVFVDTTTKAATAVVTEKLETTSEKLEMVTKKHTPTKKQPPPPVVLVKSTHKPGYFDNEIKVRSTARVKVIDEEREEETNNIGGENGLYSAVVRKEDLPAGNIIFAHPGILAAIIGGAVVGLLCAILLIMFIVYRMRKKDEGSYPLNDTKPMNYQYAKAPSREFYA</sequence>
<dbReference type="InterPro" id="IPR027789">
    <property type="entry name" value="Syndecan/Neurexin_dom"/>
</dbReference>
<evidence type="ECO:0000313" key="16">
    <source>
        <dbReference type="Proteomes" id="UP000593567"/>
    </source>
</evidence>
<evidence type="ECO:0000256" key="6">
    <source>
        <dbReference type="ARBA" id="ARBA00023136"/>
    </source>
</evidence>
<dbReference type="GO" id="GO:0016477">
    <property type="term" value="P:cell migration"/>
    <property type="evidence" value="ECO:0007669"/>
    <property type="project" value="TreeGrafter"/>
</dbReference>
<evidence type="ECO:0000256" key="2">
    <source>
        <dbReference type="ARBA" id="ARBA00005343"/>
    </source>
</evidence>
<keyword evidence="7" id="KW-1015">Disulfide bond</keyword>
<evidence type="ECO:0000256" key="8">
    <source>
        <dbReference type="ARBA" id="ARBA00023180"/>
    </source>
</evidence>
<accession>A0A7J7J311</accession>
<dbReference type="InterPro" id="IPR030479">
    <property type="entry name" value="Syndecan_CS"/>
</dbReference>
<dbReference type="GO" id="GO:0016020">
    <property type="term" value="C:membrane"/>
    <property type="evidence" value="ECO:0007669"/>
    <property type="project" value="UniProtKB-SubCell"/>
</dbReference>
<evidence type="ECO:0000256" key="11">
    <source>
        <dbReference type="SAM" id="Phobius"/>
    </source>
</evidence>
<dbReference type="InterPro" id="IPR001050">
    <property type="entry name" value="Syndecan"/>
</dbReference>
<keyword evidence="6 11" id="KW-0472">Membrane</keyword>